<dbReference type="SUPFAM" id="SSF53850">
    <property type="entry name" value="Periplasmic binding protein-like II"/>
    <property type="match status" value="1"/>
</dbReference>
<reference evidence="2 3" key="1">
    <citation type="submission" date="2019-05" db="EMBL/GenBank/DDBJ databases">
        <authorList>
            <person name="Chen C."/>
        </authorList>
    </citation>
    <scope>NUCLEOTIDE SEQUENCE [LARGE SCALE GENOMIC DNA]</scope>
    <source>
        <strain evidence="2 3">HB172198</strain>
    </source>
</reference>
<dbReference type="Gene3D" id="3.40.190.10">
    <property type="entry name" value="Periplasmic binding protein-like II"/>
    <property type="match status" value="1"/>
</dbReference>
<feature type="signal peptide" evidence="1">
    <location>
        <begin position="1"/>
        <end position="21"/>
    </location>
</feature>
<dbReference type="Proteomes" id="UP000300879">
    <property type="component" value="Chromosome"/>
</dbReference>
<dbReference type="InterPro" id="IPR050490">
    <property type="entry name" value="Bact_solute-bd_prot1"/>
</dbReference>
<dbReference type="PANTHER" id="PTHR43649">
    <property type="entry name" value="ARABINOSE-BINDING PROTEIN-RELATED"/>
    <property type="match status" value="1"/>
</dbReference>
<feature type="chain" id="PRO_5020406966" evidence="1">
    <location>
        <begin position="22"/>
        <end position="435"/>
    </location>
</feature>
<name>A0A4P8XFD5_9BACL</name>
<dbReference type="Pfam" id="PF13416">
    <property type="entry name" value="SBP_bac_8"/>
    <property type="match status" value="1"/>
</dbReference>
<organism evidence="2 3">
    <name type="scientific">Paenibacillus algicola</name>
    <dbReference type="NCBI Taxonomy" id="2565926"/>
    <lineage>
        <taxon>Bacteria</taxon>
        <taxon>Bacillati</taxon>
        <taxon>Bacillota</taxon>
        <taxon>Bacilli</taxon>
        <taxon>Bacillales</taxon>
        <taxon>Paenibacillaceae</taxon>
        <taxon>Paenibacillus</taxon>
    </lineage>
</organism>
<proteinExistence type="predicted"/>
<protein>
    <submittedName>
        <fullName evidence="2">Sugar ABC transporter periplasmic protein</fullName>
    </submittedName>
</protein>
<dbReference type="PROSITE" id="PS51257">
    <property type="entry name" value="PROKAR_LIPOPROTEIN"/>
    <property type="match status" value="1"/>
</dbReference>
<evidence type="ECO:0000313" key="3">
    <source>
        <dbReference type="Proteomes" id="UP000300879"/>
    </source>
</evidence>
<dbReference type="PANTHER" id="PTHR43649:SF32">
    <property type="entry name" value="SUGAR BINDING SECRETED PROTEIN"/>
    <property type="match status" value="1"/>
</dbReference>
<sequence length="435" mass="47627">MKKRLGTLLACLLLVFTTACSSGKSEEGTSTGGETAGKSEASNGKVELSLWMFTGTGLEGLIEKYQQEHENIKINVQTQEYNDHHNGLMTALAAGSGGPDIAMIEIGFIDKFKSDEKLFHNLADHGANDIMGDYLEWKRVQASSQDGSFIYGIPTDVGPMAMYYRTDLFEQAGLPTEPAAVAELMPTWEKFIEVGKTIKDKTGKPMVYGADIVYQSIRGQAKEQYFNSNGDLIVETNPAIKRAWDLSTEIANSGLAAKISAWSPEWGAGMNNGDFTVMLGPSWMVGYMKGNAPDSSGKWNLAPMPEGSGNWGGSFMTVPSQSKHPKEAMEFLKWLLSPEQQLELFKENGSNFPSTPAVYDDPAIQTYTDEFFQNAPLGKTFSDAAKKVVPVYLGPDHITVDTPILQALANVERNGEAADAAWQTAMDQIKRDLRR</sequence>
<evidence type="ECO:0000256" key="1">
    <source>
        <dbReference type="SAM" id="SignalP"/>
    </source>
</evidence>
<dbReference type="OrthoDB" id="9768630at2"/>
<accession>A0A4P8XFD5</accession>
<evidence type="ECO:0000313" key="2">
    <source>
        <dbReference type="EMBL" id="QCT01082.1"/>
    </source>
</evidence>
<keyword evidence="3" id="KW-1185">Reference proteome</keyword>
<gene>
    <name evidence="2" type="ORF">E6C60_0358</name>
</gene>
<dbReference type="EMBL" id="CP040396">
    <property type="protein sequence ID" value="QCT01082.1"/>
    <property type="molecule type" value="Genomic_DNA"/>
</dbReference>
<dbReference type="InterPro" id="IPR006059">
    <property type="entry name" value="SBP"/>
</dbReference>
<dbReference type="KEGG" id="palo:E6C60_0358"/>
<keyword evidence="1" id="KW-0732">Signal</keyword>
<dbReference type="RefSeq" id="WP_138224200.1">
    <property type="nucleotide sequence ID" value="NZ_CP040396.1"/>
</dbReference>
<dbReference type="AlphaFoldDB" id="A0A4P8XFD5"/>